<dbReference type="STRING" id="7574.A0A2R2MPQ3"/>
<reference evidence="4" key="1">
    <citation type="submission" date="2025-08" db="UniProtKB">
        <authorList>
            <consortium name="RefSeq"/>
        </authorList>
    </citation>
    <scope>IDENTIFICATION</scope>
    <source>
        <tissue evidence="4">Gonads</tissue>
    </source>
</reference>
<keyword evidence="2" id="KW-0175">Coiled coil</keyword>
<keyword evidence="1" id="KW-0853">WD repeat</keyword>
<dbReference type="InterPro" id="IPR036322">
    <property type="entry name" value="WD40_repeat_dom_sf"/>
</dbReference>
<feature type="repeat" description="WD" evidence="1">
    <location>
        <begin position="15"/>
        <end position="56"/>
    </location>
</feature>
<evidence type="ECO:0000256" key="2">
    <source>
        <dbReference type="SAM" id="Coils"/>
    </source>
</evidence>
<feature type="coiled-coil region" evidence="2">
    <location>
        <begin position="256"/>
        <end position="283"/>
    </location>
</feature>
<dbReference type="SUPFAM" id="SSF82171">
    <property type="entry name" value="DPP6 N-terminal domain-like"/>
    <property type="match status" value="1"/>
</dbReference>
<dbReference type="InterPro" id="IPR001680">
    <property type="entry name" value="WD40_rpt"/>
</dbReference>
<organism evidence="3 4">
    <name type="scientific">Lingula anatina</name>
    <name type="common">Brachiopod</name>
    <name type="synonym">Lingula unguis</name>
    <dbReference type="NCBI Taxonomy" id="7574"/>
    <lineage>
        <taxon>Eukaryota</taxon>
        <taxon>Metazoa</taxon>
        <taxon>Spiralia</taxon>
        <taxon>Lophotrochozoa</taxon>
        <taxon>Brachiopoda</taxon>
        <taxon>Linguliformea</taxon>
        <taxon>Lingulata</taxon>
        <taxon>Lingulida</taxon>
        <taxon>Linguloidea</taxon>
        <taxon>Lingulidae</taxon>
        <taxon>Lingula</taxon>
    </lineage>
</organism>
<evidence type="ECO:0000313" key="3">
    <source>
        <dbReference type="Proteomes" id="UP000085678"/>
    </source>
</evidence>
<dbReference type="OrthoDB" id="199838at2759"/>
<dbReference type="Gene3D" id="2.130.10.10">
    <property type="entry name" value="YVTN repeat-like/Quinoprotein amine dehydrogenase"/>
    <property type="match status" value="1"/>
</dbReference>
<evidence type="ECO:0000256" key="1">
    <source>
        <dbReference type="PROSITE-ProRule" id="PRU00221"/>
    </source>
</evidence>
<dbReference type="RefSeq" id="XP_023932221.1">
    <property type="nucleotide sequence ID" value="XM_024076453.1"/>
</dbReference>
<accession>A0A2R2MPQ3</accession>
<dbReference type="InterPro" id="IPR015943">
    <property type="entry name" value="WD40/YVTN_repeat-like_dom_sf"/>
</dbReference>
<dbReference type="KEGG" id="lak:106154511"/>
<dbReference type="GeneID" id="106154511"/>
<dbReference type="Proteomes" id="UP000085678">
    <property type="component" value="Unplaced"/>
</dbReference>
<evidence type="ECO:0000313" key="4">
    <source>
        <dbReference type="RefSeq" id="XP_023932221.1"/>
    </source>
</evidence>
<proteinExistence type="predicted"/>
<dbReference type="PROSITE" id="PS50082">
    <property type="entry name" value="WD_REPEATS_2"/>
    <property type="match status" value="1"/>
</dbReference>
<gene>
    <name evidence="4" type="primary">LOC106154511</name>
</gene>
<sequence>MRRDVMKPVRAVRNESVEDSVVVDISWSVTGRRLVTVDKKGAVKVWSMTPGELSRTGLKALELQADAEMFVPPPLTLLAKLQADSRDFNFTAGTLFEMDIQKGLQGPVLADFYPAVSLMGSQSQVCVALRSGDILKCHLESMITGADAELQHVPNILQEKIPVEEEGEKSTIGQGVPGELLRQHRRPLIHMCFIETIKNMVTVDQAGYINVWRYSRRQFSEFHWFTPYRKYKMMLSKREYVPVPNVKSEVIFTDMQTQHRKTRQEIARERENAEEQIKSLNLGNPWYSDSSDKDRVKLVYPVSKDILDSEAGGMFHIIIKHTNTNLLSTYGTRCYKPVMVNCTKLLHCKSSPDGTLMVFVLLFPAFKTKAPHLTVISLDLMTMTVQDVRLNVPLTDDQYRKCQTGDAITDRHNVTQSPYLCLVLSGSLTVYSMTSGTPVLLTEGADSNLSDFTGFSLQSRLLQNVSSNAQLLVSMWKDYASIVFYSKTLGTLTRLFLNSNSDEERDREVLEAWKNWYTEISYPTEQIGPVFPNRHA</sequence>
<name>A0A2R2MPQ3_LINAN</name>
<dbReference type="AlphaFoldDB" id="A0A2R2MPQ3"/>
<keyword evidence="3" id="KW-1185">Reference proteome</keyword>
<dbReference type="InParanoid" id="A0A2R2MPQ3"/>
<protein>
    <submittedName>
        <fullName evidence="4">Uncharacterized protein LOC106154511</fullName>
    </submittedName>
</protein>
<dbReference type="SUPFAM" id="SSF50978">
    <property type="entry name" value="WD40 repeat-like"/>
    <property type="match status" value="1"/>
</dbReference>